<evidence type="ECO:0000256" key="5">
    <source>
        <dbReference type="ARBA" id="ARBA00023136"/>
    </source>
</evidence>
<evidence type="ECO:0000256" key="3">
    <source>
        <dbReference type="ARBA" id="ARBA00022692"/>
    </source>
</evidence>
<reference evidence="7 8" key="1">
    <citation type="submission" date="2017-03" db="EMBL/GenBank/DDBJ databases">
        <authorList>
            <person name="Afonso C.L."/>
            <person name="Miller P.J."/>
            <person name="Scott M.A."/>
            <person name="Spackman E."/>
            <person name="Goraichik I."/>
            <person name="Dimitrov K.M."/>
            <person name="Suarez D.L."/>
            <person name="Swayne D.E."/>
        </authorList>
    </citation>
    <scope>NUCLEOTIDE SEQUENCE [LARGE SCALE GENOMIC DNA]</scope>
    <source>
        <strain evidence="7 8">CECT 8397</strain>
    </source>
</reference>
<comment type="subcellular location">
    <subcellularLocation>
        <location evidence="1">Cell membrane</location>
        <topology evidence="1">Multi-pass membrane protein</topology>
    </subcellularLocation>
</comment>
<dbReference type="PANTHER" id="PTHR33545:SF5">
    <property type="entry name" value="UPF0750 MEMBRANE PROTEIN YITT"/>
    <property type="match status" value="1"/>
</dbReference>
<dbReference type="InterPro" id="IPR051461">
    <property type="entry name" value="UPF0750_membrane"/>
</dbReference>
<evidence type="ECO:0000313" key="7">
    <source>
        <dbReference type="EMBL" id="SLN17235.1"/>
    </source>
</evidence>
<gene>
    <name evidence="7" type="ORF">PSJ8397_00524</name>
</gene>
<name>A0A1Y5RH33_9RHOB</name>
<dbReference type="AlphaFoldDB" id="A0A1Y5RH33"/>
<evidence type="ECO:0000313" key="8">
    <source>
        <dbReference type="Proteomes" id="UP000193623"/>
    </source>
</evidence>
<dbReference type="GO" id="GO:0005886">
    <property type="term" value="C:plasma membrane"/>
    <property type="evidence" value="ECO:0007669"/>
    <property type="project" value="UniProtKB-SubCell"/>
</dbReference>
<keyword evidence="8" id="KW-1185">Reference proteome</keyword>
<feature type="transmembrane region" description="Helical" evidence="6">
    <location>
        <begin position="87"/>
        <end position="111"/>
    </location>
</feature>
<proteinExistence type="predicted"/>
<feature type="transmembrane region" description="Helical" evidence="6">
    <location>
        <begin position="50"/>
        <end position="75"/>
    </location>
</feature>
<feature type="transmembrane region" description="Helical" evidence="6">
    <location>
        <begin position="21"/>
        <end position="44"/>
    </location>
</feature>
<dbReference type="InterPro" id="IPR003740">
    <property type="entry name" value="YitT"/>
</dbReference>
<feature type="transmembrane region" description="Helical" evidence="6">
    <location>
        <begin position="156"/>
        <end position="176"/>
    </location>
</feature>
<protein>
    <recommendedName>
        <fullName evidence="9">YitT family protein</fullName>
    </recommendedName>
</protein>
<sequence>MADDTRIPPKNRPRRHTLLEDVQGLLTGTTMAATGLVFLTHLGLITGQTAGLALLISYATGYSFALTFFVVNLPFYWLGLQRIGTRFVLKTLISVALVSGFSILFPALITFDTLNPVFGVIVFGLLTGAGLLAIFRHGASLGGVGILALYVQEKTGFRAGLVQLAFDACIFLAAFALLNVSAVLLSLLGALIVNLIITFNHRKDWYVAT</sequence>
<dbReference type="EMBL" id="FWFT01000001">
    <property type="protein sequence ID" value="SLN17235.1"/>
    <property type="molecule type" value="Genomic_DNA"/>
</dbReference>
<feature type="transmembrane region" description="Helical" evidence="6">
    <location>
        <begin position="182"/>
        <end position="199"/>
    </location>
</feature>
<evidence type="ECO:0008006" key="9">
    <source>
        <dbReference type="Google" id="ProtNLM"/>
    </source>
</evidence>
<dbReference type="OrthoDB" id="3296441at2"/>
<keyword evidence="4 6" id="KW-1133">Transmembrane helix</keyword>
<feature type="transmembrane region" description="Helical" evidence="6">
    <location>
        <begin position="117"/>
        <end position="135"/>
    </location>
</feature>
<dbReference type="PANTHER" id="PTHR33545">
    <property type="entry name" value="UPF0750 MEMBRANE PROTEIN YITT-RELATED"/>
    <property type="match status" value="1"/>
</dbReference>
<keyword evidence="3 6" id="KW-0812">Transmembrane</keyword>
<evidence type="ECO:0000256" key="1">
    <source>
        <dbReference type="ARBA" id="ARBA00004651"/>
    </source>
</evidence>
<evidence type="ECO:0000256" key="2">
    <source>
        <dbReference type="ARBA" id="ARBA00022475"/>
    </source>
</evidence>
<keyword evidence="5 6" id="KW-0472">Membrane</keyword>
<keyword evidence="2" id="KW-1003">Cell membrane</keyword>
<evidence type="ECO:0000256" key="6">
    <source>
        <dbReference type="SAM" id="Phobius"/>
    </source>
</evidence>
<evidence type="ECO:0000256" key="4">
    <source>
        <dbReference type="ARBA" id="ARBA00022989"/>
    </source>
</evidence>
<dbReference type="RefSeq" id="WP_085862980.1">
    <property type="nucleotide sequence ID" value="NZ_FWFT01000001.1"/>
</dbReference>
<dbReference type="Proteomes" id="UP000193623">
    <property type="component" value="Unassembled WGS sequence"/>
</dbReference>
<accession>A0A1Y5RH33</accession>
<dbReference type="Pfam" id="PF02588">
    <property type="entry name" value="YitT_membrane"/>
    <property type="match status" value="1"/>
</dbReference>
<organism evidence="7 8">
    <name type="scientific">Pseudooctadecabacter jejudonensis</name>
    <dbReference type="NCBI Taxonomy" id="1391910"/>
    <lineage>
        <taxon>Bacteria</taxon>
        <taxon>Pseudomonadati</taxon>
        <taxon>Pseudomonadota</taxon>
        <taxon>Alphaproteobacteria</taxon>
        <taxon>Rhodobacterales</taxon>
        <taxon>Paracoccaceae</taxon>
        <taxon>Pseudooctadecabacter</taxon>
    </lineage>
</organism>